<dbReference type="Gene3D" id="1.10.260.40">
    <property type="entry name" value="lambda repressor-like DNA-binding domains"/>
    <property type="match status" value="1"/>
</dbReference>
<dbReference type="SUPFAM" id="SSF47413">
    <property type="entry name" value="lambda repressor-like DNA-binding domains"/>
    <property type="match status" value="1"/>
</dbReference>
<dbReference type="STRING" id="1045775.SAMN05216378_3026"/>
<sequence>MPRPKKISMQTIADKLGISRNAVSLALSNKKGIGEELRQLVIRTAQEVGYLADTAQASFSAPILVLVPDRVMSHEDNEHFLFYHDLIWGLDRQLQEEGYSAVIVRISLAQEQERILPELVQHIDYRGIIAFGILERDYIVKVRQTITKPMLLFDSYYREIDASAVTSANIEGACVAVNSLIEAGHQRIGCIAPVNLTTSHEERWFGYTKAMLQNKLQPDFALCLLESEGFSRTQEELAAYCDRFVEGKYPTAVFCGNDRIALLFMKELETRGLQVPGDVSVIGFDGLAMSAEANPPLTTMAVNKKALCTAAVEVLGQMLRQPESSAVRCSAAPVLRMGGSVKGLR</sequence>
<dbReference type="SUPFAM" id="SSF53822">
    <property type="entry name" value="Periplasmic binding protein-like I"/>
    <property type="match status" value="1"/>
</dbReference>
<evidence type="ECO:0000313" key="6">
    <source>
        <dbReference type="EMBL" id="SFE41102.1"/>
    </source>
</evidence>
<dbReference type="EMBL" id="FOMT01000003">
    <property type="protein sequence ID" value="SFE41102.1"/>
    <property type="molecule type" value="Genomic_DNA"/>
</dbReference>
<evidence type="ECO:0000256" key="1">
    <source>
        <dbReference type="ARBA" id="ARBA00022491"/>
    </source>
</evidence>
<dbReference type="RefSeq" id="WP_091186481.1">
    <property type="nucleotide sequence ID" value="NZ_FOMT01000003.1"/>
</dbReference>
<feature type="domain" description="HTH lacI-type" evidence="5">
    <location>
        <begin position="7"/>
        <end position="61"/>
    </location>
</feature>
<keyword evidence="3" id="KW-0238">DNA-binding</keyword>
<proteinExistence type="predicted"/>
<dbReference type="OrthoDB" id="2026446at2"/>
<evidence type="ECO:0000256" key="3">
    <source>
        <dbReference type="ARBA" id="ARBA00023125"/>
    </source>
</evidence>
<dbReference type="InterPro" id="IPR046335">
    <property type="entry name" value="LacI/GalR-like_sensor"/>
</dbReference>
<dbReference type="InterPro" id="IPR028082">
    <property type="entry name" value="Peripla_BP_I"/>
</dbReference>
<dbReference type="SMART" id="SM00354">
    <property type="entry name" value="HTH_LACI"/>
    <property type="match status" value="1"/>
</dbReference>
<evidence type="ECO:0000256" key="2">
    <source>
        <dbReference type="ARBA" id="ARBA00023015"/>
    </source>
</evidence>
<dbReference type="InterPro" id="IPR000843">
    <property type="entry name" value="HTH_LacI"/>
</dbReference>
<keyword evidence="4" id="KW-0804">Transcription</keyword>
<protein>
    <submittedName>
        <fullName evidence="6">LacI family transcriptional regulator/LacI family transcriptional regulator, purine nucleotide synthesis repressor</fullName>
    </submittedName>
</protein>
<gene>
    <name evidence="6" type="ORF">SAMN05216378_3026</name>
</gene>
<dbReference type="InterPro" id="IPR010982">
    <property type="entry name" value="Lambda_DNA-bd_dom_sf"/>
</dbReference>
<dbReference type="PROSITE" id="PS50932">
    <property type="entry name" value="HTH_LACI_2"/>
    <property type="match status" value="1"/>
</dbReference>
<organism evidence="6 7">
    <name type="scientific">Paenibacillus catalpae</name>
    <dbReference type="NCBI Taxonomy" id="1045775"/>
    <lineage>
        <taxon>Bacteria</taxon>
        <taxon>Bacillati</taxon>
        <taxon>Bacillota</taxon>
        <taxon>Bacilli</taxon>
        <taxon>Bacillales</taxon>
        <taxon>Paenibacillaceae</taxon>
        <taxon>Paenibacillus</taxon>
    </lineage>
</organism>
<dbReference type="Proteomes" id="UP000198855">
    <property type="component" value="Unassembled WGS sequence"/>
</dbReference>
<keyword evidence="1" id="KW-0678">Repressor</keyword>
<reference evidence="7" key="1">
    <citation type="submission" date="2016-10" db="EMBL/GenBank/DDBJ databases">
        <authorList>
            <person name="Varghese N."/>
            <person name="Submissions S."/>
        </authorList>
    </citation>
    <scope>NUCLEOTIDE SEQUENCE [LARGE SCALE GENOMIC DNA]</scope>
    <source>
        <strain evidence="7">CGMCC 1.10784</strain>
    </source>
</reference>
<keyword evidence="7" id="KW-1185">Reference proteome</keyword>
<evidence type="ECO:0000313" key="7">
    <source>
        <dbReference type="Proteomes" id="UP000198855"/>
    </source>
</evidence>
<keyword evidence="2" id="KW-0805">Transcription regulation</keyword>
<dbReference type="PANTHER" id="PTHR30146:SF148">
    <property type="entry name" value="HTH-TYPE TRANSCRIPTIONAL REPRESSOR PURR-RELATED"/>
    <property type="match status" value="1"/>
</dbReference>
<name>A0A1I2AB61_9BACL</name>
<dbReference type="GO" id="GO:0000976">
    <property type="term" value="F:transcription cis-regulatory region binding"/>
    <property type="evidence" value="ECO:0007669"/>
    <property type="project" value="TreeGrafter"/>
</dbReference>
<accession>A0A1I2AB61</accession>
<evidence type="ECO:0000259" key="5">
    <source>
        <dbReference type="PROSITE" id="PS50932"/>
    </source>
</evidence>
<dbReference type="Pfam" id="PF13377">
    <property type="entry name" value="Peripla_BP_3"/>
    <property type="match status" value="1"/>
</dbReference>
<dbReference type="GO" id="GO:0003700">
    <property type="term" value="F:DNA-binding transcription factor activity"/>
    <property type="evidence" value="ECO:0007669"/>
    <property type="project" value="TreeGrafter"/>
</dbReference>
<dbReference type="PANTHER" id="PTHR30146">
    <property type="entry name" value="LACI-RELATED TRANSCRIPTIONAL REPRESSOR"/>
    <property type="match status" value="1"/>
</dbReference>
<dbReference type="Gene3D" id="3.40.50.2300">
    <property type="match status" value="2"/>
</dbReference>
<evidence type="ECO:0000256" key="4">
    <source>
        <dbReference type="ARBA" id="ARBA00023163"/>
    </source>
</evidence>
<dbReference type="AlphaFoldDB" id="A0A1I2AB61"/>